<reference evidence="1 2" key="1">
    <citation type="journal article" date="2012" name="J. Bacteriol.">
        <title>Draft Genome Sequence of the Purple Photosynthetic Bacterium Phaeospirillum molischianum DSM120, a Particularly Versatile Bacterium.</title>
        <authorList>
            <person name="Duquesne K."/>
            <person name="Prima V."/>
            <person name="Ji B."/>
            <person name="Rouy Z."/>
            <person name="Medigue C."/>
            <person name="Talla E."/>
            <person name="Sturgis J.N."/>
        </authorList>
    </citation>
    <scope>NUCLEOTIDE SEQUENCE [LARGE SCALE GENOMIC DNA]</scope>
    <source>
        <strain evidence="2">DSM120</strain>
    </source>
</reference>
<keyword evidence="2" id="KW-1185">Reference proteome</keyword>
<organism evidence="1 2">
    <name type="scientific">Magnetospirillum molischianum DSM 120</name>
    <dbReference type="NCBI Taxonomy" id="1150626"/>
    <lineage>
        <taxon>Bacteria</taxon>
        <taxon>Pseudomonadati</taxon>
        <taxon>Pseudomonadota</taxon>
        <taxon>Alphaproteobacteria</taxon>
        <taxon>Rhodospirillales</taxon>
        <taxon>Rhodospirillaceae</taxon>
        <taxon>Magnetospirillum</taxon>
    </lineage>
</organism>
<proteinExistence type="predicted"/>
<protein>
    <submittedName>
        <fullName evidence="1">Uncharacterized protein</fullName>
    </submittedName>
</protein>
<dbReference type="STRING" id="1150626.PHAMO_260006"/>
<dbReference type="Proteomes" id="UP000004169">
    <property type="component" value="Unassembled WGS sequence"/>
</dbReference>
<sequence>MQSAFRFQERQVHPARIHFEPTYNPISNDLNVPTHFVETWMLPETGVVAEFMIPSLMVEMRGRNGRSAWVLGYRASSGVVIPPGNKGMRT</sequence>
<evidence type="ECO:0000313" key="2">
    <source>
        <dbReference type="Proteomes" id="UP000004169"/>
    </source>
</evidence>
<gene>
    <name evidence="1" type="ORF">PHAMO_260006</name>
</gene>
<accession>H8FS01</accession>
<dbReference type="EMBL" id="CAHP01000019">
    <property type="protein sequence ID" value="CCG41139.1"/>
    <property type="molecule type" value="Genomic_DNA"/>
</dbReference>
<dbReference type="AlphaFoldDB" id="H8FS01"/>
<name>H8FS01_MAGML</name>
<comment type="caution">
    <text evidence="1">The sequence shown here is derived from an EMBL/GenBank/DDBJ whole genome shotgun (WGS) entry which is preliminary data.</text>
</comment>
<evidence type="ECO:0000313" key="1">
    <source>
        <dbReference type="EMBL" id="CCG41139.1"/>
    </source>
</evidence>